<keyword evidence="3" id="KW-0542">Nucleomorph</keyword>
<dbReference type="AlphaFoldDB" id="Q3LWM7"/>
<feature type="domain" description="RRM" evidence="2">
    <location>
        <begin position="19"/>
        <end position="97"/>
    </location>
</feature>
<dbReference type="Gene3D" id="3.30.70.330">
    <property type="match status" value="2"/>
</dbReference>
<dbReference type="InterPro" id="IPR052084">
    <property type="entry name" value="SF3B4_spliceosome_assoc"/>
</dbReference>
<dbReference type="GeneID" id="5788470"/>
<evidence type="ECO:0000313" key="4">
    <source>
        <dbReference type="Proteomes" id="UP000243425"/>
    </source>
</evidence>
<organism evidence="3 4">
    <name type="scientific">Bigelowiella natans</name>
    <name type="common">Pedinomonas minutissima</name>
    <name type="synonym">Chlorarachnion sp. (strain CCMP621)</name>
    <dbReference type="NCBI Taxonomy" id="227086"/>
    <lineage>
        <taxon>Eukaryota</taxon>
        <taxon>Sar</taxon>
        <taxon>Rhizaria</taxon>
        <taxon>Cercozoa</taxon>
        <taxon>Chlorarachniophyceae</taxon>
        <taxon>Bigelowiella</taxon>
    </lineage>
</organism>
<dbReference type="GO" id="GO:0071011">
    <property type="term" value="C:precatalytic spliceosome"/>
    <property type="evidence" value="ECO:0007669"/>
    <property type="project" value="TreeGrafter"/>
</dbReference>
<dbReference type="PROSITE" id="PS50102">
    <property type="entry name" value="RRM"/>
    <property type="match status" value="2"/>
</dbReference>
<sequence length="208" mass="23732">MVGLADQIANQYQIKNLNTSLLATNLDLKVNEEILWELFLQTGPLRSIFLPRDPLSDRHFGYAFIEYETELDANYTIKILSPLRLFNKLISINKLSHEGSYSTGACLYIGNINKNTDEKLIYSTFSSFGNIVKAPILSKTFTNKGVKYYALITYDSYDSADAAIYNMNGQMFNGNVITVDYFYSASSTRIKTSVVERMINENRKLFHH</sequence>
<dbReference type="InterPro" id="IPR000504">
    <property type="entry name" value="RRM_dom"/>
</dbReference>
<gene>
    <name evidence="3" type="primary">sf3b4</name>
</gene>
<protein>
    <submittedName>
        <fullName evidence="3">mRNA splicing factor 3b4</fullName>
    </submittedName>
</protein>
<dbReference type="Pfam" id="PF00076">
    <property type="entry name" value="RRM_1"/>
    <property type="match status" value="2"/>
</dbReference>
<dbReference type="PANTHER" id="PTHR48030">
    <property type="entry name" value="SPLICING FACTOR 3B SUBUNIT 4"/>
    <property type="match status" value="1"/>
</dbReference>
<evidence type="ECO:0000259" key="2">
    <source>
        <dbReference type="PROSITE" id="PS50102"/>
    </source>
</evidence>
<dbReference type="SUPFAM" id="SSF54928">
    <property type="entry name" value="RNA-binding domain, RBD"/>
    <property type="match status" value="1"/>
</dbReference>
<reference evidence="3 4" key="1">
    <citation type="journal article" date="2006" name="Proc. Natl. Acad. Sci. U.S.A.">
        <title>Complete nucleotide sequence of the chlorarachniophyte nucleomorph: nature's smallest nucleus.</title>
        <authorList>
            <person name="Gilson P.R."/>
            <person name="Su V."/>
            <person name="Slamovits C.H."/>
            <person name="Reith M.E."/>
            <person name="Keeling P.J."/>
            <person name="McFadden G.I."/>
        </authorList>
    </citation>
    <scope>NUCLEOTIDE SEQUENCE [LARGE SCALE GENOMIC DNA]</scope>
    <source>
        <strain evidence="4">CCMP621</strain>
    </source>
</reference>
<geneLocation type="nucleomorph" evidence="3"/>
<dbReference type="GO" id="GO:0048026">
    <property type="term" value="P:positive regulation of mRNA splicing, via spliceosome"/>
    <property type="evidence" value="ECO:0007669"/>
    <property type="project" value="TreeGrafter"/>
</dbReference>
<evidence type="ECO:0000256" key="1">
    <source>
        <dbReference type="PROSITE-ProRule" id="PRU00176"/>
    </source>
</evidence>
<dbReference type="EMBL" id="DQ158856">
    <property type="protein sequence ID" value="ABA27139.1"/>
    <property type="molecule type" value="Genomic_DNA"/>
</dbReference>
<dbReference type="RefSeq" id="XP_001712751.1">
    <property type="nucleotide sequence ID" value="XM_001712699.1"/>
</dbReference>
<dbReference type="InterPro" id="IPR012677">
    <property type="entry name" value="Nucleotide-bd_a/b_plait_sf"/>
</dbReference>
<feature type="domain" description="RRM" evidence="2">
    <location>
        <begin position="105"/>
        <end position="184"/>
    </location>
</feature>
<dbReference type="GO" id="GO:0005730">
    <property type="term" value="C:nucleolus"/>
    <property type="evidence" value="ECO:0007669"/>
    <property type="project" value="TreeGrafter"/>
</dbReference>
<name>Q3LWM7_BIGNA</name>
<dbReference type="GO" id="GO:0003723">
    <property type="term" value="F:RNA binding"/>
    <property type="evidence" value="ECO:0007669"/>
    <property type="project" value="UniProtKB-UniRule"/>
</dbReference>
<dbReference type="SMART" id="SM00360">
    <property type="entry name" value="RRM"/>
    <property type="match status" value="2"/>
</dbReference>
<keyword evidence="1" id="KW-0694">RNA-binding</keyword>
<dbReference type="PANTHER" id="PTHR48030:SF3">
    <property type="entry name" value="SPLICING FACTOR 3B SUBUNIT 4"/>
    <property type="match status" value="1"/>
</dbReference>
<dbReference type="Proteomes" id="UP000243425">
    <property type="component" value="Nucleomorph 1"/>
</dbReference>
<proteinExistence type="predicted"/>
<evidence type="ECO:0000313" key="3">
    <source>
        <dbReference type="EMBL" id="ABA27139.1"/>
    </source>
</evidence>
<dbReference type="InterPro" id="IPR035979">
    <property type="entry name" value="RBD_domain_sf"/>
</dbReference>
<accession>Q3LWM7</accession>